<organism evidence="2 3">
    <name type="scientific">Aspergillus puulaauensis</name>
    <dbReference type="NCBI Taxonomy" id="1220207"/>
    <lineage>
        <taxon>Eukaryota</taxon>
        <taxon>Fungi</taxon>
        <taxon>Dikarya</taxon>
        <taxon>Ascomycota</taxon>
        <taxon>Pezizomycotina</taxon>
        <taxon>Eurotiomycetes</taxon>
        <taxon>Eurotiomycetidae</taxon>
        <taxon>Eurotiales</taxon>
        <taxon>Aspergillaceae</taxon>
        <taxon>Aspergillus</taxon>
    </lineage>
</organism>
<accession>A0A7R7XGA5</accession>
<dbReference type="RefSeq" id="XP_041552612.1">
    <property type="nucleotide sequence ID" value="XM_041699537.1"/>
</dbReference>
<dbReference type="KEGG" id="apuu:APUU_20850S"/>
<dbReference type="EMBL" id="AP024444">
    <property type="protein sequence ID" value="BCS20418.1"/>
    <property type="molecule type" value="Genomic_DNA"/>
</dbReference>
<dbReference type="Proteomes" id="UP000654913">
    <property type="component" value="Chromosome 2"/>
</dbReference>
<feature type="region of interest" description="Disordered" evidence="1">
    <location>
        <begin position="1"/>
        <end position="24"/>
    </location>
</feature>
<evidence type="ECO:0000313" key="2">
    <source>
        <dbReference type="EMBL" id="BCS20418.1"/>
    </source>
</evidence>
<proteinExistence type="predicted"/>
<keyword evidence="3" id="KW-1185">Reference proteome</keyword>
<gene>
    <name evidence="2" type="ORF">APUU_20850S</name>
</gene>
<sequence length="97" mass="9938">MLDETGTEDEEPTGAEDGIIGVDVGRVTTGPEGLMGPFVGVAFSPVVGMVVLVEPPPTEGMEIGTPALEHSVTTTLETAVGVVSMDGNVGKMYAEFN</sequence>
<protein>
    <submittedName>
        <fullName evidence="2">Uncharacterized protein</fullName>
    </submittedName>
</protein>
<feature type="compositionally biased region" description="Acidic residues" evidence="1">
    <location>
        <begin position="1"/>
        <end position="14"/>
    </location>
</feature>
<dbReference type="GeneID" id="64970423"/>
<evidence type="ECO:0000256" key="1">
    <source>
        <dbReference type="SAM" id="MobiDB-lite"/>
    </source>
</evidence>
<dbReference type="AlphaFoldDB" id="A0A7R7XGA5"/>
<reference evidence="2" key="2">
    <citation type="submission" date="2021-02" db="EMBL/GenBank/DDBJ databases">
        <title>Aspergillus puulaauensis MK2 genome sequence.</title>
        <authorList>
            <person name="Futagami T."/>
            <person name="Mori K."/>
            <person name="Kadooka C."/>
            <person name="Tanaka T."/>
        </authorList>
    </citation>
    <scope>NUCLEOTIDE SEQUENCE</scope>
    <source>
        <strain evidence="2">MK2</strain>
    </source>
</reference>
<reference evidence="2" key="1">
    <citation type="submission" date="2021-01" db="EMBL/GenBank/DDBJ databases">
        <authorList>
            <consortium name="Aspergillus puulaauensis MK2 genome sequencing consortium"/>
            <person name="Kazuki M."/>
            <person name="Futagami T."/>
        </authorList>
    </citation>
    <scope>NUCLEOTIDE SEQUENCE</scope>
    <source>
        <strain evidence="2">MK2</strain>
    </source>
</reference>
<name>A0A7R7XGA5_9EURO</name>
<evidence type="ECO:0000313" key="3">
    <source>
        <dbReference type="Proteomes" id="UP000654913"/>
    </source>
</evidence>